<dbReference type="EMBL" id="JAWDGP010002420">
    <property type="protein sequence ID" value="KAK3783353.1"/>
    <property type="molecule type" value="Genomic_DNA"/>
</dbReference>
<keyword evidence="2" id="KW-1185">Reference proteome</keyword>
<reference evidence="1" key="1">
    <citation type="journal article" date="2023" name="G3 (Bethesda)">
        <title>A reference genome for the long-term kleptoplast-retaining sea slug Elysia crispata morphotype clarki.</title>
        <authorList>
            <person name="Eastman K.E."/>
            <person name="Pendleton A.L."/>
            <person name="Shaikh M.A."/>
            <person name="Suttiyut T."/>
            <person name="Ogas R."/>
            <person name="Tomko P."/>
            <person name="Gavelis G."/>
            <person name="Widhalm J.R."/>
            <person name="Wisecaver J.H."/>
        </authorList>
    </citation>
    <scope>NUCLEOTIDE SEQUENCE</scope>
    <source>
        <strain evidence="1">ECLA1</strain>
    </source>
</reference>
<dbReference type="AlphaFoldDB" id="A0AAE1A8M2"/>
<comment type="caution">
    <text evidence="1">The sequence shown here is derived from an EMBL/GenBank/DDBJ whole genome shotgun (WGS) entry which is preliminary data.</text>
</comment>
<organism evidence="1 2">
    <name type="scientific">Elysia crispata</name>
    <name type="common">lettuce slug</name>
    <dbReference type="NCBI Taxonomy" id="231223"/>
    <lineage>
        <taxon>Eukaryota</taxon>
        <taxon>Metazoa</taxon>
        <taxon>Spiralia</taxon>
        <taxon>Lophotrochozoa</taxon>
        <taxon>Mollusca</taxon>
        <taxon>Gastropoda</taxon>
        <taxon>Heterobranchia</taxon>
        <taxon>Euthyneura</taxon>
        <taxon>Panpulmonata</taxon>
        <taxon>Sacoglossa</taxon>
        <taxon>Placobranchoidea</taxon>
        <taxon>Plakobranchidae</taxon>
        <taxon>Elysia</taxon>
    </lineage>
</organism>
<sequence>MVISRIDHFAVVDQVFGISWILFIVSRICVKSIAGDDETGEARNPLITGGPNCTHASGQRGGIVASTTPQALRQPQF</sequence>
<protein>
    <submittedName>
        <fullName evidence="1">Uncharacterized protein</fullName>
    </submittedName>
</protein>
<gene>
    <name evidence="1" type="ORF">RRG08_044358</name>
</gene>
<dbReference type="Proteomes" id="UP001283361">
    <property type="component" value="Unassembled WGS sequence"/>
</dbReference>
<name>A0AAE1A8M2_9GAST</name>
<evidence type="ECO:0000313" key="2">
    <source>
        <dbReference type="Proteomes" id="UP001283361"/>
    </source>
</evidence>
<evidence type="ECO:0000313" key="1">
    <source>
        <dbReference type="EMBL" id="KAK3783353.1"/>
    </source>
</evidence>
<accession>A0AAE1A8M2</accession>
<proteinExistence type="predicted"/>